<dbReference type="RefSeq" id="WP_208174128.1">
    <property type="nucleotide sequence ID" value="NZ_JAGETZ010000002.1"/>
</dbReference>
<dbReference type="SMART" id="SM00089">
    <property type="entry name" value="PKD"/>
    <property type="match status" value="1"/>
</dbReference>
<dbReference type="Pfam" id="PF25778">
    <property type="entry name" value="DUF7948"/>
    <property type="match status" value="1"/>
</dbReference>
<accession>A0ABS3QBA1</accession>
<feature type="domain" description="PKD" evidence="2">
    <location>
        <begin position="1344"/>
        <end position="1382"/>
    </location>
</feature>
<dbReference type="Gene3D" id="2.60.40.10">
    <property type="entry name" value="Immunoglobulins"/>
    <property type="match status" value="1"/>
</dbReference>
<dbReference type="InterPro" id="IPR013783">
    <property type="entry name" value="Ig-like_fold"/>
</dbReference>
<evidence type="ECO:0000313" key="3">
    <source>
        <dbReference type="EMBL" id="MBO2008534.1"/>
    </source>
</evidence>
<evidence type="ECO:0000313" key="4">
    <source>
        <dbReference type="Proteomes" id="UP000664369"/>
    </source>
</evidence>
<dbReference type="CDD" id="cd00146">
    <property type="entry name" value="PKD"/>
    <property type="match status" value="1"/>
</dbReference>
<dbReference type="EMBL" id="JAGETZ010000002">
    <property type="protein sequence ID" value="MBO2008534.1"/>
    <property type="molecule type" value="Genomic_DNA"/>
</dbReference>
<sequence length="1488" mass="154284">MRSTPTLLLLLVALFCRPARAQEAIRIIEFNENKGQWDARARYGAHVATGAWLFVERTGLTYALTSGLPDHAPHRSGTKAASAAPAFNDQLPSHGLRVEFVQPEATATLQAEDQAPGRQHYLRGNGPKQWASDIRTFRQLRYRALWPGTDLVLHENTTHQLEYDLLLAPGAIPARARLRYQGADGLRLDPATGNLLVKTSAGPLTEQQPQAWQTDARGQREPVACAFELRGTEVSFRVGKYDRRRALVIDPVVRFASYTGSTVENWGFAGTSDAAGNMYSSGVVFEPGYPTTTGAYQTSFSANTDIALMKFNTALSGPGARVWATHLGGNGLEFPHSLLVNSSGELMLMGTTSSTNYPTSSGALCRTFQGGSSIAPYGVGSAFVLTNGSDLFLTRLSANGSQLQASTYLGGAANDGLLDPAAAAPNLRYNYGDAFRGDLALDASGNVYIASVTSSTSFPCLATTPTYRGGTSDALITSLNASLSQVRWTTLLGGSGADAAYSLQRDDATGDLLVAGGTSSTNLSGATGGYQPLSGGGIDGFVARISANGSLTQSTYLGTNTQDQAYFVRRDGTGQVFVLGQTLSNNWPGLTPGLFVDARGHQFIQQLAPNLRTAGFATVFGGGRAVPDISPTAFEVDCYGRLFIAGWGGGLDPNNGSTVGLSVSLNALQPVSDGMDFYLMQLSDGARTLDYGSFFGTSADDHVDGGTSRFDPQGNLYQAMCACNQGTGAGLPIPAGANYYSPVNGSAHCNNAAFKFAFTAGSTPAGPDTLTVCARAGALALGGSPAGGTWSGPFVTGNVTSGYVFTPDTARLGTFVLTYTSPLTGLCAGTSIRRITVAPQLLAQMQTPPSTICMQPQGPPPATIPLRATPAGGVFVGVGVVGGNAPYFDPVRAGPGSHLIRYVVAGSTAAGQCAALASVTINVLGLRVLDLGPPLVLCANDPPQPLNGNPSGGVWSGPGVSMNALGAYFFTPSPALVGTHALRYTFTGTLDCAGASDTLYVRVRAQGPAVRVPTDTTLCTTGATFRLRGGLPTGGTWSGPGVTGSLATGFTFTPTPALVGAQSVVYTGAVIDTSLCPSRAVRIVSLTAGRVQLGIQRPVMCPAAGPQPLYASPAGGIWTGPGISGNSATGYTFTPSSALIGRQVLSYTSASSTTPGQCPGTGTLDLEIAAPPLVSIDSLPSQSFCTGVPPHGEVLTAQPAGGIFGGPGVVGNRFNPALAGPGRHVITYTIQFMTCTIVATTVAEVTQLTAIRLPADTVLCLDQTPFRLHATPAGGTWSGLHVTAAGMFTPPTSPGTTVLTYTLPGGCGTAPYRVTVPAEPTFNAHWSAPDCSGNNIAPRLVRFEATGSAAGQVQWDFGDGSTSASGAVVEHTYLTGGRFAVRAALPPTSTSVGPCPRQVALTPVEVQASMVPNIITPNNDRQNDTFAPRIGGCPGRLQVFSRWGQKVFESAVYHNEWGGEGLPAGIYYYLLGSTEGSTRVKGWVEIVR</sequence>
<dbReference type="InterPro" id="IPR000601">
    <property type="entry name" value="PKD_dom"/>
</dbReference>
<comment type="caution">
    <text evidence="3">The sequence shown here is derived from an EMBL/GenBank/DDBJ whole genome shotgun (WGS) entry which is preliminary data.</text>
</comment>
<name>A0ABS3QBA1_9BACT</name>
<evidence type="ECO:0000259" key="2">
    <source>
        <dbReference type="PROSITE" id="PS50093"/>
    </source>
</evidence>
<gene>
    <name evidence="3" type="ORF">J4E00_05680</name>
</gene>
<dbReference type="InterPro" id="IPR057708">
    <property type="entry name" value="DUF7948"/>
</dbReference>
<reference evidence="3 4" key="1">
    <citation type="submission" date="2021-03" db="EMBL/GenBank/DDBJ databases">
        <authorList>
            <person name="Kim M.K."/>
        </authorList>
    </citation>
    <scope>NUCLEOTIDE SEQUENCE [LARGE SCALE GENOMIC DNA]</scope>
    <source>
        <strain evidence="3 4">BT442</strain>
    </source>
</reference>
<dbReference type="InterPro" id="IPR052918">
    <property type="entry name" value="Motility_Chemotaxis_Reg"/>
</dbReference>
<protein>
    <submittedName>
        <fullName evidence="3">Gliding motility-associated C-terminal domain-containing protein</fullName>
    </submittedName>
</protein>
<proteinExistence type="predicted"/>
<dbReference type="Pfam" id="PF13585">
    <property type="entry name" value="CHU_C"/>
    <property type="match status" value="1"/>
</dbReference>
<dbReference type="Pfam" id="PF18911">
    <property type="entry name" value="PKD_4"/>
    <property type="match status" value="1"/>
</dbReference>
<dbReference type="Proteomes" id="UP000664369">
    <property type="component" value="Unassembled WGS sequence"/>
</dbReference>
<evidence type="ECO:0000256" key="1">
    <source>
        <dbReference type="SAM" id="SignalP"/>
    </source>
</evidence>
<feature type="signal peptide" evidence="1">
    <location>
        <begin position="1"/>
        <end position="21"/>
    </location>
</feature>
<dbReference type="SUPFAM" id="SSF49299">
    <property type="entry name" value="PKD domain"/>
    <property type="match status" value="1"/>
</dbReference>
<dbReference type="InterPro" id="IPR022409">
    <property type="entry name" value="PKD/Chitinase_dom"/>
</dbReference>
<keyword evidence="1" id="KW-0732">Signal</keyword>
<dbReference type="InterPro" id="IPR035986">
    <property type="entry name" value="PKD_dom_sf"/>
</dbReference>
<feature type="chain" id="PRO_5047368419" evidence="1">
    <location>
        <begin position="22"/>
        <end position="1488"/>
    </location>
</feature>
<keyword evidence="4" id="KW-1185">Reference proteome</keyword>
<dbReference type="PANTHER" id="PTHR35580:SF1">
    <property type="entry name" value="PHYTASE-LIKE DOMAIN-CONTAINING PROTEIN"/>
    <property type="match status" value="1"/>
</dbReference>
<dbReference type="PANTHER" id="PTHR35580">
    <property type="entry name" value="CELL SURFACE GLYCOPROTEIN (S-LAYER PROTEIN)-LIKE PROTEIN"/>
    <property type="match status" value="1"/>
</dbReference>
<dbReference type="PROSITE" id="PS50093">
    <property type="entry name" value="PKD"/>
    <property type="match status" value="1"/>
</dbReference>
<organism evidence="3 4">
    <name type="scientific">Hymenobacter negativus</name>
    <dbReference type="NCBI Taxonomy" id="2795026"/>
    <lineage>
        <taxon>Bacteria</taxon>
        <taxon>Pseudomonadati</taxon>
        <taxon>Bacteroidota</taxon>
        <taxon>Cytophagia</taxon>
        <taxon>Cytophagales</taxon>
        <taxon>Hymenobacteraceae</taxon>
        <taxon>Hymenobacter</taxon>
    </lineage>
</organism>